<dbReference type="GO" id="GO:0016747">
    <property type="term" value="F:acyltransferase activity, transferring groups other than amino-acyl groups"/>
    <property type="evidence" value="ECO:0007669"/>
    <property type="project" value="InterPro"/>
</dbReference>
<gene>
    <name evidence="2" type="ORF">NPRO_03210</name>
</gene>
<dbReference type="InterPro" id="IPR000182">
    <property type="entry name" value="GNAT_dom"/>
</dbReference>
<proteinExistence type="predicted"/>
<evidence type="ECO:0000259" key="1">
    <source>
        <dbReference type="PROSITE" id="PS51186"/>
    </source>
</evidence>
<name>A0A809S2M3_9BACT</name>
<dbReference type="SUPFAM" id="SSF55729">
    <property type="entry name" value="Acyl-CoA N-acyltransferases (Nat)"/>
    <property type="match status" value="1"/>
</dbReference>
<dbReference type="Proteomes" id="UP000662873">
    <property type="component" value="Chromosome"/>
</dbReference>
<accession>A0A809S2M3</accession>
<dbReference type="KEGG" id="npy:NPRO_03210"/>
<dbReference type="AlphaFoldDB" id="A0A809S2M3"/>
<dbReference type="Pfam" id="PF00583">
    <property type="entry name" value="Acetyltransf_1"/>
    <property type="match status" value="1"/>
</dbReference>
<feature type="domain" description="N-acetyltransferase" evidence="1">
    <location>
        <begin position="115"/>
        <end position="251"/>
    </location>
</feature>
<dbReference type="CDD" id="cd04301">
    <property type="entry name" value="NAT_SF"/>
    <property type="match status" value="1"/>
</dbReference>
<reference evidence="2" key="1">
    <citation type="journal article" name="DNA Res.">
        <title>The physiological potential of anammox bacteria as revealed by their core genome structure.</title>
        <authorList>
            <person name="Okubo T."/>
            <person name="Toyoda A."/>
            <person name="Fukuhara K."/>
            <person name="Uchiyama I."/>
            <person name="Harigaya Y."/>
            <person name="Kuroiwa M."/>
            <person name="Suzuki T."/>
            <person name="Murakami Y."/>
            <person name="Suwa Y."/>
            <person name="Takami H."/>
        </authorList>
    </citation>
    <scope>NUCLEOTIDE SEQUENCE</scope>
    <source>
        <strain evidence="2">317325-2</strain>
    </source>
</reference>
<dbReference type="Gene3D" id="3.40.630.30">
    <property type="match status" value="1"/>
</dbReference>
<evidence type="ECO:0000313" key="2">
    <source>
        <dbReference type="EMBL" id="BBO22726.1"/>
    </source>
</evidence>
<dbReference type="EMBL" id="AP021858">
    <property type="protein sequence ID" value="BBO22726.1"/>
    <property type="molecule type" value="Genomic_DNA"/>
</dbReference>
<evidence type="ECO:0000313" key="3">
    <source>
        <dbReference type="Proteomes" id="UP000662873"/>
    </source>
</evidence>
<protein>
    <recommendedName>
        <fullName evidence="1">N-acetyltransferase domain-containing protein</fullName>
    </recommendedName>
</protein>
<organism evidence="2 3">
    <name type="scientific">Candidatus Nitrosymbiomonas proteolyticus</name>
    <dbReference type="NCBI Taxonomy" id="2608984"/>
    <lineage>
        <taxon>Bacteria</taxon>
        <taxon>Bacillati</taxon>
        <taxon>Armatimonadota</taxon>
        <taxon>Armatimonadota incertae sedis</taxon>
        <taxon>Candidatus Nitrosymbiomonas</taxon>
    </lineage>
</organism>
<dbReference type="InterPro" id="IPR016181">
    <property type="entry name" value="Acyl_CoA_acyltransferase"/>
</dbReference>
<dbReference type="PROSITE" id="PS51186">
    <property type="entry name" value="GNAT"/>
    <property type="match status" value="1"/>
</dbReference>
<sequence length="251" mass="28016">MNLDDLAARSARNIERTYLAIGRRTPGARTVCGAGWVCCLSELDHPICNFGIVRADAEFDADGLRRLIAEKKAFNLYSFRSLPAVVLDRVRGMGFVPTYRLLQLFRSGPLEGPAAELEEAEGHERLQVAEFMVRQFFFRQSRAVRQNISQATAECELPLYWSKSQGQTVGAVMLCPETGVLGLYNLCIDPDMRSRGLGSATVRAILRVSSQYERPVVLQCDAVLESWYGGLGFSKLGTVEVFCRNPRETRL</sequence>